<dbReference type="Proteomes" id="UP000240904">
    <property type="component" value="Unassembled WGS sequence"/>
</dbReference>
<dbReference type="GO" id="GO:0008270">
    <property type="term" value="F:zinc ion binding"/>
    <property type="evidence" value="ECO:0007669"/>
    <property type="project" value="UniProtKB-UniRule"/>
</dbReference>
<feature type="binding site" evidence="7">
    <location>
        <position position="95"/>
    </location>
    <ligand>
        <name>Zn(2+)</name>
        <dbReference type="ChEBI" id="CHEBI:29105"/>
    </ligand>
</feature>
<dbReference type="SMART" id="SM00731">
    <property type="entry name" value="SprT"/>
    <property type="match status" value="1"/>
</dbReference>
<keyword evidence="6 7" id="KW-0862">Zinc</keyword>
<keyword evidence="9" id="KW-0645">Protease</keyword>
<name>A0A2T3MXQ5_9GAMM</name>
<comment type="similarity">
    <text evidence="2 7">Belongs to the SprT family.</text>
</comment>
<dbReference type="EMBL" id="PYMC01000008">
    <property type="protein sequence ID" value="PSW04673.1"/>
    <property type="molecule type" value="Genomic_DNA"/>
</dbReference>
<evidence type="ECO:0000313" key="9">
    <source>
        <dbReference type="EMBL" id="PSW04673.1"/>
    </source>
</evidence>
<feature type="domain" description="SprT-like" evidence="8">
    <location>
        <begin position="33"/>
        <end position="182"/>
    </location>
</feature>
<evidence type="ECO:0000256" key="2">
    <source>
        <dbReference type="ARBA" id="ARBA00006591"/>
    </source>
</evidence>
<keyword evidence="10" id="KW-1185">Reference proteome</keyword>
<dbReference type="GO" id="GO:0008237">
    <property type="term" value="F:metallopeptidase activity"/>
    <property type="evidence" value="ECO:0007669"/>
    <property type="project" value="UniProtKB-KW"/>
</dbReference>
<evidence type="ECO:0000313" key="10">
    <source>
        <dbReference type="Proteomes" id="UP000240904"/>
    </source>
</evidence>
<evidence type="ECO:0000256" key="1">
    <source>
        <dbReference type="ARBA" id="ARBA00004496"/>
    </source>
</evidence>
<keyword evidence="9" id="KW-0482">Metalloprotease</keyword>
<evidence type="ECO:0000256" key="4">
    <source>
        <dbReference type="ARBA" id="ARBA00022490"/>
    </source>
</evidence>
<accession>A0A2T3MXQ5</accession>
<dbReference type="NCBIfam" id="NF003421">
    <property type="entry name" value="PRK04860.1"/>
    <property type="match status" value="1"/>
</dbReference>
<reference evidence="9 10" key="1">
    <citation type="submission" date="2018-03" db="EMBL/GenBank/DDBJ databases">
        <title>Whole genome sequencing of Histamine producing bacteria.</title>
        <authorList>
            <person name="Butler K."/>
        </authorList>
    </citation>
    <scope>NUCLEOTIDE SEQUENCE [LARGE SCALE GENOMIC DNA]</scope>
    <source>
        <strain evidence="9 10">DSM 16190</strain>
    </source>
</reference>
<feature type="active site" evidence="7">
    <location>
        <position position="96"/>
    </location>
</feature>
<dbReference type="InterPro" id="IPR035240">
    <property type="entry name" value="SprT_Zn_ribbon"/>
</dbReference>
<dbReference type="PANTHER" id="PTHR38773">
    <property type="entry name" value="PROTEIN SPRT"/>
    <property type="match status" value="1"/>
</dbReference>
<dbReference type="Pfam" id="PF10263">
    <property type="entry name" value="SprT-like"/>
    <property type="match status" value="1"/>
</dbReference>
<comment type="caution">
    <text evidence="9">The sequence shown here is derived from an EMBL/GenBank/DDBJ whole genome shotgun (WGS) entry which is preliminary data.</text>
</comment>
<sequence length="183" mass="20941">MTLLPLSSFTIYSKLSCNELWKTMLPIHTQVIEKTQKCIALAEVKLGKSFPLPTIKFNQRGKIAGSARLQGWEVRFNPVLLAENPEAFLTEVVPHEVAHLLAFRLFGRVRPHGAEWQTMMTQVFGIPARTTHSFDIQSVRGQTFPYSCACCEHQLTIRRHNKVLRQQAVYHCTKCRQPLTPQQ</sequence>
<dbReference type="GO" id="GO:0006950">
    <property type="term" value="P:response to stress"/>
    <property type="evidence" value="ECO:0007669"/>
    <property type="project" value="UniProtKB-ARBA"/>
</dbReference>
<protein>
    <recommendedName>
        <fullName evidence="3 7">Protein SprT</fullName>
    </recommendedName>
</protein>
<dbReference type="InterPro" id="IPR006640">
    <property type="entry name" value="SprT-like_domain"/>
</dbReference>
<keyword evidence="9" id="KW-0378">Hydrolase</keyword>
<dbReference type="InterPro" id="IPR023483">
    <property type="entry name" value="Uncharacterised_SprT"/>
</dbReference>
<dbReference type="GO" id="GO:0005737">
    <property type="term" value="C:cytoplasm"/>
    <property type="evidence" value="ECO:0007669"/>
    <property type="project" value="UniProtKB-SubCell"/>
</dbReference>
<dbReference type="HAMAP" id="MF_00746">
    <property type="entry name" value="SprT"/>
    <property type="match status" value="1"/>
</dbReference>
<evidence type="ECO:0000256" key="7">
    <source>
        <dbReference type="HAMAP-Rule" id="MF_00746"/>
    </source>
</evidence>
<organism evidence="9 10">
    <name type="scientific">Photobacterium lipolyticum</name>
    <dbReference type="NCBI Taxonomy" id="266810"/>
    <lineage>
        <taxon>Bacteria</taxon>
        <taxon>Pseudomonadati</taxon>
        <taxon>Pseudomonadota</taxon>
        <taxon>Gammaproteobacteria</taxon>
        <taxon>Vibrionales</taxon>
        <taxon>Vibrionaceae</taxon>
        <taxon>Photobacterium</taxon>
    </lineage>
</organism>
<dbReference type="AlphaFoldDB" id="A0A2T3MXQ5"/>
<evidence type="ECO:0000259" key="8">
    <source>
        <dbReference type="SMART" id="SM00731"/>
    </source>
</evidence>
<dbReference type="OrthoDB" id="267364at2"/>
<gene>
    <name evidence="7" type="primary">sprT</name>
    <name evidence="9" type="ORF">C9I89_12900</name>
</gene>
<dbReference type="Pfam" id="PF17283">
    <property type="entry name" value="Zn_ribbon_SprT"/>
    <property type="match status" value="1"/>
</dbReference>
<proteinExistence type="inferred from homology"/>
<comment type="subcellular location">
    <subcellularLocation>
        <location evidence="1 7">Cytoplasm</location>
    </subcellularLocation>
</comment>
<evidence type="ECO:0000256" key="5">
    <source>
        <dbReference type="ARBA" id="ARBA00022723"/>
    </source>
</evidence>
<evidence type="ECO:0000256" key="6">
    <source>
        <dbReference type="ARBA" id="ARBA00022833"/>
    </source>
</evidence>
<keyword evidence="4 7" id="KW-0963">Cytoplasm</keyword>
<feature type="binding site" evidence="7">
    <location>
        <position position="99"/>
    </location>
    <ligand>
        <name>Zn(2+)</name>
        <dbReference type="ChEBI" id="CHEBI:29105"/>
    </ligand>
</feature>
<dbReference type="PANTHER" id="PTHR38773:SF1">
    <property type="entry name" value="PROTEIN SPRT"/>
    <property type="match status" value="1"/>
</dbReference>
<dbReference type="GO" id="GO:0006508">
    <property type="term" value="P:proteolysis"/>
    <property type="evidence" value="ECO:0007669"/>
    <property type="project" value="UniProtKB-KW"/>
</dbReference>
<keyword evidence="5 7" id="KW-0479">Metal-binding</keyword>
<comment type="cofactor">
    <cofactor evidence="7">
        <name>Zn(2+)</name>
        <dbReference type="ChEBI" id="CHEBI:29105"/>
    </cofactor>
    <text evidence="7">Binds 1 zinc ion.</text>
</comment>
<evidence type="ECO:0000256" key="3">
    <source>
        <dbReference type="ARBA" id="ARBA00020082"/>
    </source>
</evidence>